<dbReference type="InterPro" id="IPR056166">
    <property type="entry name" value="TPR_ELP1"/>
</dbReference>
<dbReference type="GO" id="GO:0005829">
    <property type="term" value="C:cytosol"/>
    <property type="evidence" value="ECO:0007669"/>
    <property type="project" value="TreeGrafter"/>
</dbReference>
<dbReference type="GO" id="GO:0002926">
    <property type="term" value="P:tRNA wobble base 5-methoxycarbonylmethyl-2-thiouridinylation"/>
    <property type="evidence" value="ECO:0007669"/>
    <property type="project" value="TreeGrafter"/>
</dbReference>
<dbReference type="EMBL" id="BPLR01016347">
    <property type="protein sequence ID" value="GIY83164.1"/>
    <property type="molecule type" value="Genomic_DNA"/>
</dbReference>
<evidence type="ECO:0000259" key="1">
    <source>
        <dbReference type="Pfam" id="PF23878"/>
    </source>
</evidence>
<protein>
    <submittedName>
        <fullName evidence="3">Elongator complex protein 1</fullName>
    </submittedName>
</protein>
<sequence length="490" mass="55681">MALAGALRVFQLKRPGALPQKLNFLDKPWNNAAQLTDRSMQPDLTLLNQPEMKMCVQQCILLSFKDCVQHNSSTTSVNKINVIHDAFRKVLGTQEMILDIFMLYWLLINAALETYDLKLLCAMVDQNHKRIQKKALNLFPSSSPQRQAIWGEYGNYLMSKRYFDEAGMVFTRCEMHEKALLAYTEGVNWQMALYSANSLSYKGNKIAQLCQDLSAKLKSHQKYLDAAHLLEHYVQDSEEAIVTLVEGCEWNMAMMMISKYNRYDLEESHFIPALKEHHVNLKSHLEQLFKTFSQHSERLKIVRTQKKVKTEESNAITCADDELFSDIGSVTDAASSCAESKQSGSIMTRKSSKNRKKLKLKKYRLKEGSADEDLALIVALSEIATKIDTLKDNFLNTLKAMVHFEFDDAAKTLQELMMKIISVVETEMPIIWNPLENIGSTPDMKFGPDSTVNSITATLQSGNKASPTNIDPELAAPPWRKIELSLQMFN</sequence>
<dbReference type="Proteomes" id="UP001054945">
    <property type="component" value="Unassembled WGS sequence"/>
</dbReference>
<name>A0AAV4WN38_CAEEX</name>
<keyword evidence="4" id="KW-1185">Reference proteome</keyword>
<dbReference type="AlphaFoldDB" id="A0AAV4WN38"/>
<gene>
    <name evidence="3" type="primary">ELP1</name>
    <name evidence="3" type="ORF">CEXT_169951</name>
</gene>
<evidence type="ECO:0000313" key="4">
    <source>
        <dbReference type="Proteomes" id="UP001054945"/>
    </source>
</evidence>
<dbReference type="InterPro" id="IPR006849">
    <property type="entry name" value="Elp1"/>
</dbReference>
<accession>A0AAV4WN38</accession>
<comment type="caution">
    <text evidence="3">The sequence shown here is derived from an EMBL/GenBank/DDBJ whole genome shotgun (WGS) entry which is preliminary data.</text>
</comment>
<dbReference type="Pfam" id="PF23936">
    <property type="entry name" value="HB_ELP1"/>
    <property type="match status" value="1"/>
</dbReference>
<evidence type="ECO:0000313" key="3">
    <source>
        <dbReference type="EMBL" id="GIY83164.1"/>
    </source>
</evidence>
<evidence type="ECO:0000259" key="2">
    <source>
        <dbReference type="Pfam" id="PF23936"/>
    </source>
</evidence>
<dbReference type="PANTHER" id="PTHR12747:SF0">
    <property type="entry name" value="ELONGATOR COMPLEX PROTEIN 1"/>
    <property type="match status" value="1"/>
</dbReference>
<dbReference type="Pfam" id="PF23878">
    <property type="entry name" value="TPR_ELP1"/>
    <property type="match status" value="1"/>
</dbReference>
<dbReference type="InterPro" id="IPR056169">
    <property type="entry name" value="HB_ELP1"/>
</dbReference>
<feature type="domain" description="ELP1 TPR" evidence="1">
    <location>
        <begin position="126"/>
        <end position="251"/>
    </location>
</feature>
<dbReference type="GO" id="GO:0000049">
    <property type="term" value="F:tRNA binding"/>
    <property type="evidence" value="ECO:0007669"/>
    <property type="project" value="TreeGrafter"/>
</dbReference>
<proteinExistence type="predicted"/>
<reference evidence="3 4" key="1">
    <citation type="submission" date="2021-06" db="EMBL/GenBank/DDBJ databases">
        <title>Caerostris extrusa draft genome.</title>
        <authorList>
            <person name="Kono N."/>
            <person name="Arakawa K."/>
        </authorList>
    </citation>
    <scope>NUCLEOTIDE SEQUENCE [LARGE SCALE GENOMIC DNA]</scope>
</reference>
<feature type="domain" description="ELP1 three-helical bundle" evidence="2">
    <location>
        <begin position="264"/>
        <end position="431"/>
    </location>
</feature>
<organism evidence="3 4">
    <name type="scientific">Caerostris extrusa</name>
    <name type="common">Bark spider</name>
    <name type="synonym">Caerostris bankana</name>
    <dbReference type="NCBI Taxonomy" id="172846"/>
    <lineage>
        <taxon>Eukaryota</taxon>
        <taxon>Metazoa</taxon>
        <taxon>Ecdysozoa</taxon>
        <taxon>Arthropoda</taxon>
        <taxon>Chelicerata</taxon>
        <taxon>Arachnida</taxon>
        <taxon>Araneae</taxon>
        <taxon>Araneomorphae</taxon>
        <taxon>Entelegynae</taxon>
        <taxon>Araneoidea</taxon>
        <taxon>Araneidae</taxon>
        <taxon>Caerostris</taxon>
    </lineage>
</organism>
<dbReference type="GO" id="GO:0033588">
    <property type="term" value="C:elongator holoenzyme complex"/>
    <property type="evidence" value="ECO:0007669"/>
    <property type="project" value="InterPro"/>
</dbReference>
<dbReference type="PANTHER" id="PTHR12747">
    <property type="entry name" value="ELONGATOR COMPLEX PROTEIN 1"/>
    <property type="match status" value="1"/>
</dbReference>